<evidence type="ECO:0000313" key="6">
    <source>
        <dbReference type="Proteomes" id="UP000195331"/>
    </source>
</evidence>
<dbReference type="Pfam" id="PF20240">
    <property type="entry name" value="DUF6597"/>
    <property type="match status" value="1"/>
</dbReference>
<dbReference type="EMBL" id="CP020809">
    <property type="protein sequence ID" value="ART72758.1"/>
    <property type="molecule type" value="Genomic_DNA"/>
</dbReference>
<dbReference type="OrthoDB" id="2559672at2"/>
<dbReference type="InterPro" id="IPR050204">
    <property type="entry name" value="AraC_XylS_family_regulators"/>
</dbReference>
<evidence type="ECO:0000259" key="4">
    <source>
        <dbReference type="PROSITE" id="PS01124"/>
    </source>
</evidence>
<keyword evidence="6" id="KW-1185">Reference proteome</keyword>
<keyword evidence="2" id="KW-0238">DNA-binding</keyword>
<dbReference type="KEGG" id="mdx:BTO20_33100"/>
<gene>
    <name evidence="5" type="ORF">BTO20_33100</name>
</gene>
<evidence type="ECO:0000256" key="1">
    <source>
        <dbReference type="ARBA" id="ARBA00023015"/>
    </source>
</evidence>
<dbReference type="GO" id="GO:0003700">
    <property type="term" value="F:DNA-binding transcription factor activity"/>
    <property type="evidence" value="ECO:0007669"/>
    <property type="project" value="InterPro"/>
</dbReference>
<dbReference type="InterPro" id="IPR009057">
    <property type="entry name" value="Homeodomain-like_sf"/>
</dbReference>
<dbReference type="RefSeq" id="WP_087080329.1">
    <property type="nucleotide sequence ID" value="NZ_CP020809.1"/>
</dbReference>
<dbReference type="PANTHER" id="PTHR46796">
    <property type="entry name" value="HTH-TYPE TRANSCRIPTIONAL ACTIVATOR RHAS-RELATED"/>
    <property type="match status" value="1"/>
</dbReference>
<evidence type="ECO:0000256" key="3">
    <source>
        <dbReference type="ARBA" id="ARBA00023163"/>
    </source>
</evidence>
<dbReference type="Gene3D" id="1.10.10.60">
    <property type="entry name" value="Homeodomain-like"/>
    <property type="match status" value="1"/>
</dbReference>
<keyword evidence="3" id="KW-0804">Transcription</keyword>
<dbReference type="SMART" id="SM00342">
    <property type="entry name" value="HTH_ARAC"/>
    <property type="match status" value="1"/>
</dbReference>
<name>A0A1Y0CBU7_9MYCO</name>
<keyword evidence="1" id="KW-0805">Transcription regulation</keyword>
<sequence length="274" mass="29980">MSGPQLFRPSPALASHVDFFGYWDRDGGPTHRSRALPRGAATVIIDLSPRQQVDFYAADGTTRLDVPPAFIAGAGSISYVTQIATAQTVLTIHFRPGVIFAAELSELENRCVGLADVWGAAGAELHDRLLDASSVASRIALMEQFLLPRIRPRHAGMSAVLDAAERDPSMRVAQAVALTGLSPKRLIGLFRTEVGLTPKAYLRVRRLQASLRLLDRGATSGADVAATLGYFDQAHFAREFREFTAMTPTQYAHRRMWLPSHVGLGHQPERTVLR</sequence>
<dbReference type="GO" id="GO:0043565">
    <property type="term" value="F:sequence-specific DNA binding"/>
    <property type="evidence" value="ECO:0007669"/>
    <property type="project" value="InterPro"/>
</dbReference>
<dbReference type="InterPro" id="IPR046532">
    <property type="entry name" value="DUF6597"/>
</dbReference>
<reference evidence="5 6" key="1">
    <citation type="submission" date="2017-04" db="EMBL/GenBank/DDBJ databases">
        <title>Whole Genome Sequence of 1,4-Dioxane Degrading Bacterium Mycobacterium dioxanotrophicus PH-06.</title>
        <authorList>
            <person name="He Y."/>
        </authorList>
    </citation>
    <scope>NUCLEOTIDE SEQUENCE [LARGE SCALE GENOMIC DNA]</scope>
    <source>
        <strain evidence="5 6">PH-06</strain>
    </source>
</reference>
<dbReference type="Pfam" id="PF12833">
    <property type="entry name" value="HTH_18"/>
    <property type="match status" value="1"/>
</dbReference>
<protein>
    <submittedName>
        <fullName evidence="5">AraC family transcriptional regulator</fullName>
    </submittedName>
</protein>
<proteinExistence type="predicted"/>
<dbReference type="InterPro" id="IPR018060">
    <property type="entry name" value="HTH_AraC"/>
</dbReference>
<dbReference type="PANTHER" id="PTHR46796:SF15">
    <property type="entry name" value="BLL1074 PROTEIN"/>
    <property type="match status" value="1"/>
</dbReference>
<feature type="domain" description="HTH araC/xylS-type" evidence="4">
    <location>
        <begin position="154"/>
        <end position="254"/>
    </location>
</feature>
<dbReference type="PROSITE" id="PS01124">
    <property type="entry name" value="HTH_ARAC_FAMILY_2"/>
    <property type="match status" value="1"/>
</dbReference>
<dbReference type="SUPFAM" id="SSF46689">
    <property type="entry name" value="Homeodomain-like"/>
    <property type="match status" value="1"/>
</dbReference>
<organism evidence="5 6">
    <name type="scientific">Mycobacterium dioxanotrophicus</name>
    <dbReference type="NCBI Taxonomy" id="482462"/>
    <lineage>
        <taxon>Bacteria</taxon>
        <taxon>Bacillati</taxon>
        <taxon>Actinomycetota</taxon>
        <taxon>Actinomycetes</taxon>
        <taxon>Mycobacteriales</taxon>
        <taxon>Mycobacteriaceae</taxon>
        <taxon>Mycobacterium</taxon>
    </lineage>
</organism>
<evidence type="ECO:0000313" key="5">
    <source>
        <dbReference type="EMBL" id="ART72758.1"/>
    </source>
</evidence>
<dbReference type="AlphaFoldDB" id="A0A1Y0CBU7"/>
<evidence type="ECO:0000256" key="2">
    <source>
        <dbReference type="ARBA" id="ARBA00023125"/>
    </source>
</evidence>
<accession>A0A1Y0CBU7</accession>
<dbReference type="Proteomes" id="UP000195331">
    <property type="component" value="Chromosome"/>
</dbReference>